<accession>A0A484HCC5</accession>
<name>A0A484HCC5_9ZZZZ</name>
<gene>
    <name evidence="1" type="ORF">RIEGSTA812A_PEG_935</name>
</gene>
<dbReference type="EMBL" id="LR026963">
    <property type="protein sequence ID" value="VBB69462.1"/>
    <property type="molecule type" value="Genomic_DNA"/>
</dbReference>
<evidence type="ECO:0000313" key="1">
    <source>
        <dbReference type="EMBL" id="VBB69462.1"/>
    </source>
</evidence>
<organism evidence="1">
    <name type="scientific">invertebrate metagenome</name>
    <dbReference type="NCBI Taxonomy" id="1711999"/>
    <lineage>
        <taxon>unclassified sequences</taxon>
        <taxon>metagenomes</taxon>
        <taxon>organismal metagenomes</taxon>
    </lineage>
</organism>
<dbReference type="AlphaFoldDB" id="A0A484HCC5"/>
<reference evidence="1" key="1">
    <citation type="submission" date="2018-10" db="EMBL/GenBank/DDBJ databases">
        <authorList>
            <person name="Gruber-Vodicka H."/>
            <person name="Jaeckle O."/>
        </authorList>
    </citation>
    <scope>NUCLEOTIDE SEQUENCE</scope>
</reference>
<sequence length="53" mass="6183">MKETLLLIKHALTAYTHHDTILVQRGSHRHSRSQWPSNLINCEVRRQLLLLGP</sequence>
<protein>
    <submittedName>
        <fullName evidence="1">Uncharacterized protein</fullName>
    </submittedName>
</protein>
<proteinExistence type="predicted"/>